<feature type="domain" description="Calcineurin-like phosphoesterase" evidence="9">
    <location>
        <begin position="168"/>
        <end position="364"/>
    </location>
</feature>
<reference evidence="12 14" key="1">
    <citation type="journal article" date="2012" name="Nat. Biotechnol.">
        <title>Reference genome sequence of the model plant Setaria.</title>
        <authorList>
            <person name="Bennetzen J.L."/>
            <person name="Schmutz J."/>
            <person name="Wang H."/>
            <person name="Percifield R."/>
            <person name="Hawkins J."/>
            <person name="Pontaroli A.C."/>
            <person name="Estep M."/>
            <person name="Feng L."/>
            <person name="Vaughn J.N."/>
            <person name="Grimwood J."/>
            <person name="Jenkins J."/>
            <person name="Barry K."/>
            <person name="Lindquist E."/>
            <person name="Hellsten U."/>
            <person name="Deshpande S."/>
            <person name="Wang X."/>
            <person name="Wu X."/>
            <person name="Mitros T."/>
            <person name="Triplett J."/>
            <person name="Yang X."/>
            <person name="Ye C.Y."/>
            <person name="Mauro-Herrera M."/>
            <person name="Wang L."/>
            <person name="Li P."/>
            <person name="Sharma M."/>
            <person name="Sharma R."/>
            <person name="Ronald P.C."/>
            <person name="Panaud O."/>
            <person name="Kellogg E.A."/>
            <person name="Brutnell T.P."/>
            <person name="Doust A.N."/>
            <person name="Tuskan G.A."/>
            <person name="Rokhsar D."/>
            <person name="Devos K.M."/>
        </authorList>
    </citation>
    <scope>NUCLEOTIDE SEQUENCE [LARGE SCALE GENOMIC DNA]</scope>
    <source>
        <strain evidence="14">cv. Yugu1</strain>
        <strain evidence="12">Yugu1</strain>
    </source>
</reference>
<keyword evidence="6" id="KW-0408">Iron</keyword>
<keyword evidence="3 8" id="KW-0732">Signal</keyword>
<dbReference type="eggNOG" id="KOG1378">
    <property type="taxonomic scope" value="Eukaryota"/>
</dbReference>
<feature type="chain" id="PRO_5009997937" description="Purple acid phosphatase" evidence="8">
    <location>
        <begin position="30"/>
        <end position="477"/>
    </location>
</feature>
<evidence type="ECO:0000313" key="13">
    <source>
        <dbReference type="EnsemblPlants" id="KQL17431"/>
    </source>
</evidence>
<feature type="domain" description="Purple acid phosphatase C-terminal" evidence="10">
    <location>
        <begin position="390"/>
        <end position="450"/>
    </location>
</feature>
<dbReference type="AlphaFoldDB" id="K3Z5V8"/>
<dbReference type="GO" id="GO:0016036">
    <property type="term" value="P:cellular response to phosphate starvation"/>
    <property type="evidence" value="ECO:0000318"/>
    <property type="project" value="GO_Central"/>
</dbReference>
<dbReference type="FunFam" id="2.60.40.380:FF:000001">
    <property type="entry name" value="Fe(3+)-Zn(2+) purple acid phosphatase"/>
    <property type="match status" value="1"/>
</dbReference>
<evidence type="ECO:0000256" key="2">
    <source>
        <dbReference type="ARBA" id="ARBA00022723"/>
    </source>
</evidence>
<reference evidence="12" key="2">
    <citation type="submission" date="2015-07" db="EMBL/GenBank/DDBJ databases">
        <authorList>
            <person name="Noorani M."/>
        </authorList>
    </citation>
    <scope>NUCLEOTIDE SEQUENCE</scope>
    <source>
        <strain evidence="12">Yugu1</strain>
    </source>
</reference>
<evidence type="ECO:0000256" key="6">
    <source>
        <dbReference type="ARBA" id="ARBA00023004"/>
    </source>
</evidence>
<comment type="catalytic activity">
    <reaction evidence="8">
        <text>a phosphate monoester + H2O = an alcohol + phosphate</text>
        <dbReference type="Rhea" id="RHEA:15017"/>
        <dbReference type="ChEBI" id="CHEBI:15377"/>
        <dbReference type="ChEBI" id="CHEBI:30879"/>
        <dbReference type="ChEBI" id="CHEBI:43474"/>
        <dbReference type="ChEBI" id="CHEBI:67140"/>
        <dbReference type="EC" id="3.1.3.2"/>
    </reaction>
</comment>
<dbReference type="Pfam" id="PF14008">
    <property type="entry name" value="Metallophos_C"/>
    <property type="match status" value="1"/>
</dbReference>
<dbReference type="Gene3D" id="3.60.21.10">
    <property type="match status" value="1"/>
</dbReference>
<dbReference type="EMBL" id="AGNK02002151">
    <property type="status" value="NOT_ANNOTATED_CDS"/>
    <property type="molecule type" value="Genomic_DNA"/>
</dbReference>
<proteinExistence type="inferred from homology"/>
<feature type="signal peptide" evidence="8">
    <location>
        <begin position="1"/>
        <end position="29"/>
    </location>
</feature>
<dbReference type="KEGG" id="sita:101786957"/>
<dbReference type="InterPro" id="IPR004843">
    <property type="entry name" value="Calcineurin-like_PHP"/>
</dbReference>
<dbReference type="STRING" id="4555.K3Z5V8"/>
<dbReference type="Pfam" id="PF00149">
    <property type="entry name" value="Metallophos"/>
    <property type="match status" value="1"/>
</dbReference>
<organism evidence="13 14">
    <name type="scientific">Setaria italica</name>
    <name type="common">Foxtail millet</name>
    <name type="synonym">Panicum italicum</name>
    <dbReference type="NCBI Taxonomy" id="4555"/>
    <lineage>
        <taxon>Eukaryota</taxon>
        <taxon>Viridiplantae</taxon>
        <taxon>Streptophyta</taxon>
        <taxon>Embryophyta</taxon>
        <taxon>Tracheophyta</taxon>
        <taxon>Spermatophyta</taxon>
        <taxon>Magnoliopsida</taxon>
        <taxon>Liliopsida</taxon>
        <taxon>Poales</taxon>
        <taxon>Poaceae</taxon>
        <taxon>PACMAD clade</taxon>
        <taxon>Panicoideae</taxon>
        <taxon>Panicodae</taxon>
        <taxon>Paniceae</taxon>
        <taxon>Cenchrinae</taxon>
        <taxon>Setaria</taxon>
    </lineage>
</organism>
<keyword evidence="7" id="KW-0325">Glycoprotein</keyword>
<evidence type="ECO:0000256" key="5">
    <source>
        <dbReference type="ARBA" id="ARBA00022833"/>
    </source>
</evidence>
<dbReference type="Gramene" id="KQL17431">
    <property type="protein sequence ID" value="KQL17431"/>
    <property type="gene ID" value="SETIT_021926mg"/>
</dbReference>
<reference evidence="13" key="3">
    <citation type="submission" date="2018-08" db="UniProtKB">
        <authorList>
            <consortium name="EnsemblPlants"/>
        </authorList>
    </citation>
    <scope>IDENTIFICATION</scope>
    <source>
        <strain evidence="13">Yugu1</strain>
    </source>
</reference>
<keyword evidence="4 8" id="KW-0378">Hydrolase</keyword>
<gene>
    <name evidence="13" type="primary">LOC101786957</name>
    <name evidence="12" type="ORF">SETIT_3G405700v2</name>
</gene>
<dbReference type="EnsemblPlants" id="KQL17431">
    <property type="protein sequence ID" value="KQL17431"/>
    <property type="gene ID" value="SETIT_021926mg"/>
</dbReference>
<dbReference type="Pfam" id="PF16656">
    <property type="entry name" value="Pur_ac_phosph_N"/>
    <property type="match status" value="1"/>
</dbReference>
<protein>
    <recommendedName>
        <fullName evidence="8">Purple acid phosphatase</fullName>
        <ecNumber evidence="8">3.1.3.2</ecNumber>
    </recommendedName>
</protein>
<dbReference type="InterPro" id="IPR039331">
    <property type="entry name" value="PAPs-like"/>
</dbReference>
<evidence type="ECO:0000313" key="14">
    <source>
        <dbReference type="Proteomes" id="UP000004995"/>
    </source>
</evidence>
<sequence>MERKPAAAAALVVVVVVVLAAALFSVGEAAHPRRCVTSTYRRKHQASDDMPMDADVFAVPPGRNAPQQVHITLGDQTGTAMLVSWVTVEAEGNSTVLYGRAADRLDLAAEGTTTRYTFYNYTSGFIHHCTLTGLDHGTRYYYAMGFGDTVRTFWFTTPPPPGPGAPLRLGLIGDLGQTPDSNSTLTHYEQHPGDAVLFVGDLSYADKHPLHDNNRWDTWGRFSERSVAYQPWIWTAGNHEIDYAPEIGETVAFKPFSHRYPTPYRASDSSEPYWYSVKMGPAHIIVLSSYSAFGKYTPQWKWLEQELKRVDRETTPWLFISAHVPWYNSNNFHFMEGEPTRVQFEQMAVDARVDIVFAGHVHAYERSHRYSNIKYNITDGKCTPVADRRAPVYIVIGDGGNIEGLADELTWPQPAYSAFREYSYGHAVLDIKNHTHAHYAWYRNHDGNKVTADTTWFTNRYHMPNHDDSVYSNTAYV</sequence>
<accession>K3Z5V8</accession>
<evidence type="ECO:0000313" key="12">
    <source>
        <dbReference type="EMBL" id="RCV19693.1"/>
    </source>
</evidence>
<dbReference type="GO" id="GO:0003993">
    <property type="term" value="F:acid phosphatase activity"/>
    <property type="evidence" value="ECO:0000318"/>
    <property type="project" value="GO_Central"/>
</dbReference>
<dbReference type="RefSeq" id="XP_004963327.1">
    <property type="nucleotide sequence ID" value="XM_004963270.4"/>
</dbReference>
<dbReference type="FunFam" id="3.60.21.10:FF:000034">
    <property type="entry name" value="Fe(3+)-Zn(2+) purple acid phosphatase"/>
    <property type="match status" value="1"/>
</dbReference>
<dbReference type="InterPro" id="IPR015914">
    <property type="entry name" value="PAPs_N"/>
</dbReference>
<comment type="similarity">
    <text evidence="1 8">Belongs to the metallophosphoesterase superfamily. Purple acid phosphatase family.</text>
</comment>
<dbReference type="OrthoDB" id="45007at2759"/>
<evidence type="ECO:0000259" key="9">
    <source>
        <dbReference type="Pfam" id="PF00149"/>
    </source>
</evidence>
<dbReference type="GO" id="GO:0009505">
    <property type="term" value="C:plant-type cell wall"/>
    <property type="evidence" value="ECO:0000318"/>
    <property type="project" value="GO_Central"/>
</dbReference>
<evidence type="ECO:0000256" key="8">
    <source>
        <dbReference type="RuleBase" id="RU361203"/>
    </source>
</evidence>
<dbReference type="InterPro" id="IPR029052">
    <property type="entry name" value="Metallo-depent_PP-like"/>
</dbReference>
<dbReference type="EMBL" id="CM003530">
    <property type="protein sequence ID" value="RCV19693.1"/>
    <property type="molecule type" value="Genomic_DNA"/>
</dbReference>
<dbReference type="SUPFAM" id="SSF56300">
    <property type="entry name" value="Metallo-dependent phosphatases"/>
    <property type="match status" value="1"/>
</dbReference>
<dbReference type="CDD" id="cd00839">
    <property type="entry name" value="MPP_PAPs"/>
    <property type="match status" value="1"/>
</dbReference>
<dbReference type="Proteomes" id="UP000004995">
    <property type="component" value="Unassembled WGS sequence"/>
</dbReference>
<keyword evidence="5" id="KW-0862">Zinc</keyword>
<evidence type="ECO:0000259" key="11">
    <source>
        <dbReference type="Pfam" id="PF16656"/>
    </source>
</evidence>
<keyword evidence="2" id="KW-0479">Metal-binding</keyword>
<evidence type="ECO:0000259" key="10">
    <source>
        <dbReference type="Pfam" id="PF14008"/>
    </source>
</evidence>
<dbReference type="GeneID" id="101786957"/>
<dbReference type="SMR" id="K3Z5V8"/>
<dbReference type="OMA" id="FTNRFHM"/>
<dbReference type="InterPro" id="IPR008963">
    <property type="entry name" value="Purple_acid_Pase-like_N"/>
</dbReference>
<dbReference type="Gene3D" id="2.60.40.380">
    <property type="entry name" value="Purple acid phosphatase-like, N-terminal"/>
    <property type="match status" value="1"/>
</dbReference>
<dbReference type="SUPFAM" id="SSF49363">
    <property type="entry name" value="Purple acid phosphatase, N-terminal domain"/>
    <property type="match status" value="1"/>
</dbReference>
<dbReference type="PANTHER" id="PTHR22953:SF121">
    <property type="entry name" value="OS12G0637200 PROTEIN"/>
    <property type="match status" value="1"/>
</dbReference>
<evidence type="ECO:0000256" key="7">
    <source>
        <dbReference type="ARBA" id="ARBA00023180"/>
    </source>
</evidence>
<dbReference type="PANTHER" id="PTHR22953">
    <property type="entry name" value="ACID PHOSPHATASE RELATED"/>
    <property type="match status" value="1"/>
</dbReference>
<dbReference type="InterPro" id="IPR025733">
    <property type="entry name" value="PAPs_C"/>
</dbReference>
<evidence type="ECO:0000256" key="1">
    <source>
        <dbReference type="ARBA" id="ARBA00008723"/>
    </source>
</evidence>
<dbReference type="HOGENOM" id="CLU_013387_0_1_1"/>
<evidence type="ECO:0000256" key="4">
    <source>
        <dbReference type="ARBA" id="ARBA00022801"/>
    </source>
</evidence>
<dbReference type="GO" id="GO:0046872">
    <property type="term" value="F:metal ion binding"/>
    <property type="evidence" value="ECO:0007669"/>
    <property type="project" value="UniProtKB-KW"/>
</dbReference>
<keyword evidence="14" id="KW-1185">Reference proteome</keyword>
<dbReference type="EC" id="3.1.3.2" evidence="8"/>
<feature type="domain" description="Purple acid phosphatase N-terminal" evidence="11">
    <location>
        <begin position="66"/>
        <end position="157"/>
    </location>
</feature>
<dbReference type="InterPro" id="IPR041792">
    <property type="entry name" value="MPP_PAP"/>
</dbReference>
<evidence type="ECO:0000256" key="3">
    <source>
        <dbReference type="ARBA" id="ARBA00022729"/>
    </source>
</evidence>
<name>K3Z5V8_SETIT</name>